<dbReference type="InParanoid" id="A0A1H9BA29"/>
<protein>
    <recommendedName>
        <fullName evidence="3">Tetratricopeptide repeat-containing protein</fullName>
    </recommendedName>
</protein>
<dbReference type="AlphaFoldDB" id="A0A1H9BA29"/>
<dbReference type="RefSeq" id="WP_090165475.1">
    <property type="nucleotide sequence ID" value="NZ_FOFB01000003.1"/>
</dbReference>
<evidence type="ECO:0000313" key="2">
    <source>
        <dbReference type="Proteomes" id="UP000199021"/>
    </source>
</evidence>
<reference evidence="2" key="1">
    <citation type="submission" date="2016-10" db="EMBL/GenBank/DDBJ databases">
        <authorList>
            <person name="Varghese N."/>
            <person name="Submissions S."/>
        </authorList>
    </citation>
    <scope>NUCLEOTIDE SEQUENCE [LARGE SCALE GENOMIC DNA]</scope>
    <source>
        <strain evidence="2">DSM 24740</strain>
    </source>
</reference>
<sequence length="485" mass="57190">MQDSKVVRQIAAMDGRERERLRQFVASPYFNRHEATELLLSFILKELGKTRPKLDEARAQDAVKVAGSGQSLSSLQSSLMKLVNRFLAVEQLQSEAFREEVLTLKRTKELQRFRLLENRGKRLDRMVEKHQYRDGDTHLAAYEWKAINGYYQGNLKRSDTREMQAMLDHLDRFFIVEKLRHACQLTANMMVMNTHYEFLLLEPVLDFLNGEAGSQLLNETVEPSIDCYYHILMSLREPDDVSHYERMRFYLDESFDRLPYDHQKDLYGFASNYCIQRIMTGHADYRVELLSLYRRGLDTGIIYNKDIISEWDYKNIVTLGSATGEHEWTERFIEDNRERLPERERDNAYALNKAQFLYSLKRYDEATDLLITVSDSDVKVHLARVLLEVRIAYDQADQEYALNLLETFRLYVRRNKNISVKDKRSYTNYVRFTKQLVNLKHQADFMDRKSYDKKLSSLHQTIGETDPLVAKQWLMRESVGVDGSR</sequence>
<dbReference type="Proteomes" id="UP000199021">
    <property type="component" value="Unassembled WGS sequence"/>
</dbReference>
<evidence type="ECO:0008006" key="3">
    <source>
        <dbReference type="Google" id="ProtNLM"/>
    </source>
</evidence>
<keyword evidence="2" id="KW-1185">Reference proteome</keyword>
<gene>
    <name evidence="1" type="ORF">SAMN05444359_10343</name>
</gene>
<dbReference type="OrthoDB" id="1490979at2"/>
<dbReference type="STRING" id="478744.SAMN05444359_10343"/>
<organism evidence="1 2">
    <name type="scientific">Neolewinella agarilytica</name>
    <dbReference type="NCBI Taxonomy" id="478744"/>
    <lineage>
        <taxon>Bacteria</taxon>
        <taxon>Pseudomonadati</taxon>
        <taxon>Bacteroidota</taxon>
        <taxon>Saprospiria</taxon>
        <taxon>Saprospirales</taxon>
        <taxon>Lewinellaceae</taxon>
        <taxon>Neolewinella</taxon>
    </lineage>
</organism>
<proteinExistence type="predicted"/>
<name>A0A1H9BA29_9BACT</name>
<dbReference type="EMBL" id="FOFB01000003">
    <property type="protein sequence ID" value="SEP85814.1"/>
    <property type="molecule type" value="Genomic_DNA"/>
</dbReference>
<evidence type="ECO:0000313" key="1">
    <source>
        <dbReference type="EMBL" id="SEP85814.1"/>
    </source>
</evidence>
<accession>A0A1H9BA29</accession>